<gene>
    <name evidence="3" type="ORF">BST26_00950</name>
</gene>
<proteinExistence type="predicted"/>
<keyword evidence="4" id="KW-1185">Reference proteome</keyword>
<protein>
    <recommendedName>
        <fullName evidence="5">Serine/threonine protein kinase</fullName>
    </recommendedName>
</protein>
<name>A0A1X0DN71_9MYCO</name>
<comment type="caution">
    <text evidence="3">The sequence shown here is derived from an EMBL/GenBank/DDBJ whole genome shotgun (WGS) entry which is preliminary data.</text>
</comment>
<dbReference type="STRING" id="444597.BST26_00950"/>
<organism evidence="3 4">
    <name type="scientific">Mycolicibacterium insubricum</name>
    <dbReference type="NCBI Taxonomy" id="444597"/>
    <lineage>
        <taxon>Bacteria</taxon>
        <taxon>Bacillati</taxon>
        <taxon>Actinomycetota</taxon>
        <taxon>Actinomycetes</taxon>
        <taxon>Mycobacteriales</taxon>
        <taxon>Mycobacteriaceae</taxon>
        <taxon>Mycolicibacterium</taxon>
    </lineage>
</organism>
<dbReference type="AlphaFoldDB" id="A0A1X0DN71"/>
<feature type="region of interest" description="Disordered" evidence="1">
    <location>
        <begin position="147"/>
        <end position="170"/>
    </location>
</feature>
<sequence length="170" mass="17181">MFAIAAAAVVAVLSGPSDGHAGLSVAAAAPTTSTSGKPSFRSDADGYLDTEAHCVAGQSGVAYGRTARSLVVICADRAGALEYRGLRISDGALLTAPAEAGDAGSYQAVNDGVVYTVSPTELRVTAEDKVVYRDTWIEYITPRFAAEAGAPSSSKTAASPTPSSGVAKPR</sequence>
<evidence type="ECO:0000256" key="2">
    <source>
        <dbReference type="SAM" id="SignalP"/>
    </source>
</evidence>
<evidence type="ECO:0000313" key="4">
    <source>
        <dbReference type="Proteomes" id="UP000192801"/>
    </source>
</evidence>
<reference evidence="3 4" key="1">
    <citation type="submission" date="2016-12" db="EMBL/GenBank/DDBJ databases">
        <title>The new phylogeny of genus Mycobacterium.</title>
        <authorList>
            <person name="Tortoli E."/>
            <person name="Trovato A."/>
            <person name="Cirillo D.M."/>
        </authorList>
    </citation>
    <scope>NUCLEOTIDE SEQUENCE [LARGE SCALE GENOMIC DNA]</scope>
    <source>
        <strain evidence="3 4">DSM 45130</strain>
    </source>
</reference>
<dbReference type="EMBL" id="MVHS01000002">
    <property type="protein sequence ID" value="ORA73777.1"/>
    <property type="molecule type" value="Genomic_DNA"/>
</dbReference>
<feature type="compositionally biased region" description="Low complexity" evidence="1">
    <location>
        <begin position="150"/>
        <end position="164"/>
    </location>
</feature>
<dbReference type="Proteomes" id="UP000192801">
    <property type="component" value="Unassembled WGS sequence"/>
</dbReference>
<evidence type="ECO:0000313" key="3">
    <source>
        <dbReference type="EMBL" id="ORA73777.1"/>
    </source>
</evidence>
<evidence type="ECO:0000256" key="1">
    <source>
        <dbReference type="SAM" id="MobiDB-lite"/>
    </source>
</evidence>
<evidence type="ECO:0008006" key="5">
    <source>
        <dbReference type="Google" id="ProtNLM"/>
    </source>
</evidence>
<keyword evidence="2" id="KW-0732">Signal</keyword>
<accession>A0A1X0DN71</accession>
<feature type="signal peptide" evidence="2">
    <location>
        <begin position="1"/>
        <end position="21"/>
    </location>
</feature>
<feature type="chain" id="PRO_5038949889" description="Serine/threonine protein kinase" evidence="2">
    <location>
        <begin position="22"/>
        <end position="170"/>
    </location>
</feature>